<dbReference type="EMBL" id="CP069023">
    <property type="protein sequence ID" value="QRC91537.1"/>
    <property type="molecule type" value="Genomic_DNA"/>
</dbReference>
<keyword evidence="1" id="KW-0175">Coiled coil</keyword>
<feature type="region of interest" description="Disordered" evidence="2">
    <location>
        <begin position="1708"/>
        <end position="1768"/>
    </location>
</feature>
<feature type="compositionally biased region" description="Basic and acidic residues" evidence="2">
    <location>
        <begin position="1833"/>
        <end position="1846"/>
    </location>
</feature>
<evidence type="ECO:0000256" key="1">
    <source>
        <dbReference type="SAM" id="Coils"/>
    </source>
</evidence>
<feature type="compositionally biased region" description="Polar residues" evidence="2">
    <location>
        <begin position="1473"/>
        <end position="1487"/>
    </location>
</feature>
<feature type="compositionally biased region" description="Basic and acidic residues" evidence="2">
    <location>
        <begin position="697"/>
        <end position="724"/>
    </location>
</feature>
<feature type="coiled-coil region" evidence="1">
    <location>
        <begin position="1044"/>
        <end position="1128"/>
    </location>
</feature>
<protein>
    <submittedName>
        <fullName evidence="3">Uncharacterized protein</fullName>
    </submittedName>
</protein>
<proteinExistence type="predicted"/>
<keyword evidence="4" id="KW-1185">Reference proteome</keyword>
<feature type="region of interest" description="Disordered" evidence="2">
    <location>
        <begin position="678"/>
        <end position="724"/>
    </location>
</feature>
<dbReference type="Gene3D" id="1.10.287.1490">
    <property type="match status" value="1"/>
</dbReference>
<feature type="coiled-coil region" evidence="1">
    <location>
        <begin position="793"/>
        <end position="843"/>
    </location>
</feature>
<feature type="compositionally biased region" description="Low complexity" evidence="2">
    <location>
        <begin position="1822"/>
        <end position="1832"/>
    </location>
</feature>
<evidence type="ECO:0000313" key="3">
    <source>
        <dbReference type="EMBL" id="QRC91537.1"/>
    </source>
</evidence>
<feature type="compositionally biased region" description="Polar residues" evidence="2">
    <location>
        <begin position="1753"/>
        <end position="1768"/>
    </location>
</feature>
<reference evidence="4" key="1">
    <citation type="journal article" date="2021" name="BMC Genomics">
        <title>Chromosome-level genome assembly and manually-curated proteome of model necrotroph Parastagonospora nodorum Sn15 reveals a genome-wide trove of candidate effector homologs, and redundancy of virulence-related functions within an accessory chromosome.</title>
        <authorList>
            <person name="Bertazzoni S."/>
            <person name="Jones D.A.B."/>
            <person name="Phan H.T."/>
            <person name="Tan K.-C."/>
            <person name="Hane J.K."/>
        </authorList>
    </citation>
    <scope>NUCLEOTIDE SEQUENCE [LARGE SCALE GENOMIC DNA]</scope>
    <source>
        <strain evidence="4">SN15 / ATCC MYA-4574 / FGSC 10173)</strain>
    </source>
</reference>
<feature type="compositionally biased region" description="Polar residues" evidence="2">
    <location>
        <begin position="685"/>
        <end position="695"/>
    </location>
</feature>
<accession>A0A7U2ERW8</accession>
<organism evidence="3 4">
    <name type="scientific">Phaeosphaeria nodorum (strain SN15 / ATCC MYA-4574 / FGSC 10173)</name>
    <name type="common">Glume blotch fungus</name>
    <name type="synonym">Parastagonospora nodorum</name>
    <dbReference type="NCBI Taxonomy" id="321614"/>
    <lineage>
        <taxon>Eukaryota</taxon>
        <taxon>Fungi</taxon>
        <taxon>Dikarya</taxon>
        <taxon>Ascomycota</taxon>
        <taxon>Pezizomycotina</taxon>
        <taxon>Dothideomycetes</taxon>
        <taxon>Pleosporomycetidae</taxon>
        <taxon>Pleosporales</taxon>
        <taxon>Pleosporineae</taxon>
        <taxon>Phaeosphaeriaceae</taxon>
        <taxon>Parastagonospora</taxon>
    </lineage>
</organism>
<dbReference type="OrthoDB" id="10046208at2759"/>
<dbReference type="VEuPathDB" id="FungiDB:JI435_010420"/>
<feature type="region of interest" description="Disordered" evidence="2">
    <location>
        <begin position="1557"/>
        <end position="1576"/>
    </location>
</feature>
<sequence length="1846" mass="202567">MAEAQHAAQLWQYIAAHPILAVLAGFTSGSAFYASLTHPASPIGFGRRLTAAEAHGPLPVDIPVDVDPLPLPAAEPAIPPFTKIDLPHMTAYGALQPVALHAQTTLDSGHLLAPVTPSSGQEICMLSGVLVALVGIGAAFTSIEYLRRKNARRALSDDDAIAWLQSQINNAKADIQTLDNQLQTAQGINQTLSTRLQSLQSVQTNSQTLADQLQSVQTNSQTLSAQLQSVQTHNQTLSIQLQSVQTNSQTLANQLQGVQADLMTSQASERSCQNSIRALQTRLDLVRTVELAEANQQLENTLREKEYINEALRQLAEDHQAALRDHQTSLKREQDAHVAALTASEAEASEANDRRMSQLAAEKAALERERDNNIAALIASKAEVSKANALIMLQEETATASMTALERERDNNIAALTASKAELSKANALRMSQEGTATAEIAHLKQERLNYIATSTASKDAALEASQLRVTNLMTEKATLEQENLALMRKEQGQIVHQTAIEAKVDNWVAKCSAYEQELKEHEGESSAYRKNCKDIMADMMRMIAEKDTVISSLETQLHNSKITTATAGVELDSERLRLQSEIGSMQQEEERRTTELESQFDTIESDMNDLNERLQSLQDEKEQLTTDLTSARQACAEKDGNISGLQSENGQLSSELESLNHEKEQLTIDLTSSRQACAQKDDNLSSLQSENGRLSSELHRSQQECFRQDEVLDSSRESEKKKHDELGEALHYMSQLESEVDELRASENNLEVELQELRQEHSTHIGKIEADQDDVTAAAVKAAVDAVVSREQEETKSTLDKHTAELEKLKSEHDIATDSAVKAAIDNERKNAQAARENMVSEHTAAMEDVKQKANLDEKELARKHELTNQHTVTRLTTEKTDAVNKAQSTIIPLEKELEETRHTISSLENKLDENRGTISSLENMLEEANTRAISPEKARGDLQAHLDDLKDEKIAAENSLKGQLKQHQSAKQLEVAAKDREIADITKKANDLSAEIAEQGQRSQQLEVQLEQKTGELSSHLESHAAEVQRIGDINEQQLIQIQSLNESAEKDKTELNSLARENEKLQIQADGDAAAVQAEIQRLEQTVDKTDAMLTALRDELHASTQEKEQAVMELEEQRMVDEQETATNLRTDRVKVPDGLRWSNATTKDDYQDVVRHGIIQQGKYRLEGLVPLLLPYTDPFYSELPQPIPQPCNFSDGGDMHSCGHCHETYGRRDYYNHGKMCGFFFTDYAVFCTHCESLFLSNGAFKKHEEVCGKARKSGIAPEVLAKQPPMDEFDVLKKNATQTPSTSSSFQDIAQKKSAALGSVPEDTLVRAVLPFADRDYASCNLPEPVELDAVLPRGFMGDTFGHKFWCDNCKLWYKKTAKSAHLLACNSFFKGRDGHHPHACCQFCGDIFRDNAGFLKHMELCKMSPSKDLCLLCHELFNVESNELAEHTPDCYANPDRAHYVLPARPDLRKKAAETGLEAQGSDSNLTIGSSSTPTGPAVERAASGDAQNDWQLGPQALASAKESTKNTPAAVSLPGTDRASPKLIDAPGDKELSVAHTTTTTIAGSNITPTASQTASPSAKIAPGSSEFTKVHIGVNRSPQPPIPSTPSPSTVSTPRSFSITSSSILATPFVPKTVSPTPNFPGPQSGLGMSRFSPGFVGSHPGPPMNAYNNYSPSPPPSNFQPRGFGYGGPHPPQFNSGISTRTMNNPFLPHDQNDTGFQRNIWDPNSFQPQIQDNRASPQNMQGATGLPPPQPNDYGSAPSTSTGRFSRPINTTLGSANTRTFVCKHCNLRLPRGMLSKHMPECRKWRHSARDTPPPNSDDAIKSPASDESTNPPSSDDPTHPPDSDDAIKP</sequence>
<feature type="compositionally biased region" description="Polar residues" evidence="2">
    <location>
        <begin position="1557"/>
        <end position="1570"/>
    </location>
</feature>
<feature type="coiled-coil region" evidence="1">
    <location>
        <begin position="734"/>
        <end position="761"/>
    </location>
</feature>
<dbReference type="Proteomes" id="UP000663193">
    <property type="component" value="Chromosome 1"/>
</dbReference>
<feature type="compositionally biased region" description="Low complexity" evidence="2">
    <location>
        <begin position="1601"/>
        <end position="1610"/>
    </location>
</feature>
<name>A0A7U2ERW8_PHANO</name>
<dbReference type="RefSeq" id="XP_001791701.1">
    <property type="nucleotide sequence ID" value="XM_001791649.1"/>
</dbReference>
<feature type="compositionally biased region" description="Polar residues" evidence="2">
    <location>
        <begin position="1709"/>
        <end position="1738"/>
    </location>
</feature>
<feature type="region of interest" description="Disordered" evidence="2">
    <location>
        <begin position="1587"/>
        <end position="1610"/>
    </location>
</feature>
<feature type="coiled-coil region" evidence="1">
    <location>
        <begin position="892"/>
        <end position="1011"/>
    </location>
</feature>
<feature type="compositionally biased region" description="Polar residues" evidence="2">
    <location>
        <begin position="644"/>
        <end position="658"/>
    </location>
</feature>
<evidence type="ECO:0000313" key="4">
    <source>
        <dbReference type="Proteomes" id="UP000663193"/>
    </source>
</evidence>
<feature type="region of interest" description="Disordered" evidence="2">
    <location>
        <begin position="1466"/>
        <end position="1534"/>
    </location>
</feature>
<feature type="coiled-coil region" evidence="1">
    <location>
        <begin position="161"/>
        <end position="188"/>
    </location>
</feature>
<feature type="region of interest" description="Disordered" evidence="2">
    <location>
        <begin position="640"/>
        <end position="661"/>
    </location>
</feature>
<feature type="coiled-coil region" evidence="1">
    <location>
        <begin position="463"/>
        <end position="532"/>
    </location>
</feature>
<evidence type="ECO:0000256" key="2">
    <source>
        <dbReference type="SAM" id="MobiDB-lite"/>
    </source>
</evidence>
<gene>
    <name evidence="3" type="ORF">JI435_010420</name>
</gene>
<feature type="region of interest" description="Disordered" evidence="2">
    <location>
        <begin position="1800"/>
        <end position="1846"/>
    </location>
</feature>
<feature type="coiled-coil region" evidence="1">
    <location>
        <begin position="291"/>
        <end position="376"/>
    </location>
</feature>
<dbReference type="KEGG" id="pno:SNOG_01042"/>